<evidence type="ECO:0000256" key="3">
    <source>
        <dbReference type="ARBA" id="ARBA00005254"/>
    </source>
</evidence>
<dbReference type="InterPro" id="IPR001753">
    <property type="entry name" value="Enoyl-CoA_hydra/iso"/>
</dbReference>
<dbReference type="GO" id="GO:0006635">
    <property type="term" value="P:fatty acid beta-oxidation"/>
    <property type="evidence" value="ECO:0007669"/>
    <property type="project" value="TreeGrafter"/>
</dbReference>
<dbReference type="SUPFAM" id="SSF52096">
    <property type="entry name" value="ClpP/crotonase"/>
    <property type="match status" value="1"/>
</dbReference>
<sequence length="278" mass="30635">MSSQKFNDIVFTISGQIGIIKFNRPRSLNAFGGNLMGETIAAIRELNENPDTIFTVLTGEGRFFSAGADVRGSGLDSTETYANAAEKKIAYLSRFGPALEMLRSIIDHKKVFVLALNGPAVGGGAAWFTGVADIVLASSSCYLQVPFSALGLVPENGSAISFSQSMGVHRANEFLMFGRKLTAVELEQFGMVNRIFPNESFQKNVKEYLEEQLRVNDGKSMMETKRLQNAPLRDGRLIAVVNSLDALAERFVEGAPMKRFEIKKKELEEKSKSRYSKI</sequence>
<evidence type="ECO:0000256" key="5">
    <source>
        <dbReference type="ARBA" id="ARBA00023235"/>
    </source>
</evidence>
<keyword evidence="7" id="KW-1185">Reference proteome</keyword>
<evidence type="ECO:0000313" key="6">
    <source>
        <dbReference type="EMBL" id="CZR52259.1"/>
    </source>
</evidence>
<dbReference type="EMBL" id="FJOG01000002">
    <property type="protein sequence ID" value="CZR52259.1"/>
    <property type="molecule type" value="Genomic_DNA"/>
</dbReference>
<dbReference type="PANTHER" id="PTHR43684:SF3">
    <property type="entry name" value="PEROXISOMAL D3,D2-ENOYL-COA ISOMERASE"/>
    <property type="match status" value="1"/>
</dbReference>
<comment type="pathway">
    <text evidence="2">Lipid metabolism; fatty acid beta-oxidation.</text>
</comment>
<reference evidence="6 7" key="1">
    <citation type="submission" date="2016-03" db="EMBL/GenBank/DDBJ databases">
        <authorList>
            <person name="Ploux O."/>
        </authorList>
    </citation>
    <scope>NUCLEOTIDE SEQUENCE [LARGE SCALE GENOMIC DNA]</scope>
    <source>
        <strain evidence="6 7">UAMH 11012</strain>
    </source>
</reference>
<keyword evidence="5 6" id="KW-0413">Isomerase</keyword>
<dbReference type="Pfam" id="PF00378">
    <property type="entry name" value="ECH_1"/>
    <property type="match status" value="1"/>
</dbReference>
<dbReference type="CDD" id="cd06558">
    <property type="entry name" value="crotonase-like"/>
    <property type="match status" value="1"/>
</dbReference>
<dbReference type="Proteomes" id="UP000184330">
    <property type="component" value="Unassembled WGS sequence"/>
</dbReference>
<dbReference type="AlphaFoldDB" id="A0A1L7WHL3"/>
<comment type="subcellular location">
    <subcellularLocation>
        <location evidence="1">Peroxisome</location>
    </subcellularLocation>
</comment>
<dbReference type="Gene3D" id="3.90.226.10">
    <property type="entry name" value="2-enoyl-CoA Hydratase, Chain A, domain 1"/>
    <property type="match status" value="1"/>
</dbReference>
<dbReference type="OrthoDB" id="448450at2759"/>
<proteinExistence type="inferred from homology"/>
<accession>A0A1L7WHL3</accession>
<evidence type="ECO:0000256" key="2">
    <source>
        <dbReference type="ARBA" id="ARBA00005005"/>
    </source>
</evidence>
<evidence type="ECO:0000313" key="7">
    <source>
        <dbReference type="Proteomes" id="UP000184330"/>
    </source>
</evidence>
<dbReference type="GO" id="GO:0016853">
    <property type="term" value="F:isomerase activity"/>
    <property type="evidence" value="ECO:0007669"/>
    <property type="project" value="UniProtKB-KW"/>
</dbReference>
<protein>
    <submittedName>
        <fullName evidence="6">Related to delta3-cis-delta2-trans-enoyl-CoA isomerase</fullName>
    </submittedName>
</protein>
<dbReference type="InterPro" id="IPR029045">
    <property type="entry name" value="ClpP/crotonase-like_dom_sf"/>
</dbReference>
<dbReference type="FunFam" id="3.90.226.10:FF:000048">
    <property type="entry name" value="3,2-trans-enoyl-CoA isomerase"/>
    <property type="match status" value="1"/>
</dbReference>
<dbReference type="PANTHER" id="PTHR43684">
    <property type="match status" value="1"/>
</dbReference>
<evidence type="ECO:0000256" key="4">
    <source>
        <dbReference type="ARBA" id="ARBA00023140"/>
    </source>
</evidence>
<gene>
    <name evidence="6" type="ORF">PAC_02136</name>
</gene>
<organism evidence="6 7">
    <name type="scientific">Phialocephala subalpina</name>
    <dbReference type="NCBI Taxonomy" id="576137"/>
    <lineage>
        <taxon>Eukaryota</taxon>
        <taxon>Fungi</taxon>
        <taxon>Dikarya</taxon>
        <taxon>Ascomycota</taxon>
        <taxon>Pezizomycotina</taxon>
        <taxon>Leotiomycetes</taxon>
        <taxon>Helotiales</taxon>
        <taxon>Mollisiaceae</taxon>
        <taxon>Phialocephala</taxon>
        <taxon>Phialocephala fortinii species complex</taxon>
    </lineage>
</organism>
<evidence type="ECO:0000256" key="1">
    <source>
        <dbReference type="ARBA" id="ARBA00004275"/>
    </source>
</evidence>
<comment type="similarity">
    <text evidence="3">Belongs to the enoyl-CoA hydratase/isomerase family.</text>
</comment>
<dbReference type="GO" id="GO:0005782">
    <property type="term" value="C:peroxisomal matrix"/>
    <property type="evidence" value="ECO:0007669"/>
    <property type="project" value="TreeGrafter"/>
</dbReference>
<name>A0A1L7WHL3_9HELO</name>
<keyword evidence="4" id="KW-0576">Peroxisome</keyword>
<dbReference type="STRING" id="576137.A0A1L7WHL3"/>
<dbReference type="InterPro" id="IPR051053">
    <property type="entry name" value="ECH/Chromodomain_protein"/>
</dbReference>